<dbReference type="EMBL" id="WJQU01000001">
    <property type="protein sequence ID" value="KAJ6649999.1"/>
    <property type="molecule type" value="Genomic_DNA"/>
</dbReference>
<accession>A0A9Q0NHS9</accession>
<organism evidence="1 2">
    <name type="scientific">Pseudolycoriella hygida</name>
    <dbReference type="NCBI Taxonomy" id="35572"/>
    <lineage>
        <taxon>Eukaryota</taxon>
        <taxon>Metazoa</taxon>
        <taxon>Ecdysozoa</taxon>
        <taxon>Arthropoda</taxon>
        <taxon>Hexapoda</taxon>
        <taxon>Insecta</taxon>
        <taxon>Pterygota</taxon>
        <taxon>Neoptera</taxon>
        <taxon>Endopterygota</taxon>
        <taxon>Diptera</taxon>
        <taxon>Nematocera</taxon>
        <taxon>Sciaroidea</taxon>
        <taxon>Sciaridae</taxon>
        <taxon>Pseudolycoriella</taxon>
    </lineage>
</organism>
<keyword evidence="2" id="KW-1185">Reference proteome</keyword>
<reference evidence="1" key="1">
    <citation type="submission" date="2022-07" db="EMBL/GenBank/DDBJ databases">
        <authorList>
            <person name="Trinca V."/>
            <person name="Uliana J.V.C."/>
            <person name="Torres T.T."/>
            <person name="Ward R.J."/>
            <person name="Monesi N."/>
        </authorList>
    </citation>
    <scope>NUCLEOTIDE SEQUENCE</scope>
    <source>
        <strain evidence="1">HSMRA1968</strain>
        <tissue evidence="1">Whole embryos</tissue>
    </source>
</reference>
<name>A0A9Q0NHS9_9DIPT</name>
<comment type="caution">
    <text evidence="1">The sequence shown here is derived from an EMBL/GenBank/DDBJ whole genome shotgun (WGS) entry which is preliminary data.</text>
</comment>
<dbReference type="AlphaFoldDB" id="A0A9Q0NHS9"/>
<proteinExistence type="predicted"/>
<dbReference type="Proteomes" id="UP001151699">
    <property type="component" value="Chromosome A"/>
</dbReference>
<evidence type="ECO:0000313" key="2">
    <source>
        <dbReference type="Proteomes" id="UP001151699"/>
    </source>
</evidence>
<gene>
    <name evidence="1" type="ORF">Bhyg_05242</name>
</gene>
<sequence length="87" mass="9554">MSPVQRFFGFESTGTYIERNSISSFEPRSIGATEVEVCGAAGTIDGRELVKHEYLKSGNVISIDTNDRKKCHFKLLAVHGKAYNSGV</sequence>
<protein>
    <submittedName>
        <fullName evidence="1">Uncharacterized protein</fullName>
    </submittedName>
</protein>
<evidence type="ECO:0000313" key="1">
    <source>
        <dbReference type="EMBL" id="KAJ6649999.1"/>
    </source>
</evidence>